<feature type="compositionally biased region" description="Acidic residues" evidence="2">
    <location>
        <begin position="730"/>
        <end position="762"/>
    </location>
</feature>
<dbReference type="EMBL" id="BBTG02000011">
    <property type="protein sequence ID" value="GAO14969.1"/>
    <property type="molecule type" value="Genomic_DNA"/>
</dbReference>
<reference evidence="5" key="3">
    <citation type="submission" date="2020-03" db="EMBL/GenBank/DDBJ databases">
        <title>A mixture of massive structural variations and highly conserved coding sequences in Ustilaginoidea virens genome.</title>
        <authorList>
            <person name="Zhang K."/>
            <person name="Zhao Z."/>
            <person name="Zhang Z."/>
            <person name="Li Y."/>
            <person name="Hsiang T."/>
            <person name="Sun W."/>
        </authorList>
    </citation>
    <scope>NUCLEOTIDE SEQUENCE</scope>
    <source>
        <strain evidence="5">UV-8b</strain>
    </source>
</reference>
<evidence type="ECO:0000313" key="4">
    <source>
        <dbReference type="EMBL" id="GAO14969.1"/>
    </source>
</evidence>
<dbReference type="RefSeq" id="XP_042993956.1">
    <property type="nucleotide sequence ID" value="XM_043138022.1"/>
</dbReference>
<keyword evidence="1" id="KW-0694">RNA-binding</keyword>
<dbReference type="PROSITE" id="PS51391">
    <property type="entry name" value="CID"/>
    <property type="match status" value="1"/>
</dbReference>
<evidence type="ECO:0000256" key="2">
    <source>
        <dbReference type="SAM" id="MobiDB-lite"/>
    </source>
</evidence>
<feature type="compositionally biased region" description="Basic and acidic residues" evidence="2">
    <location>
        <begin position="291"/>
        <end position="301"/>
    </location>
</feature>
<dbReference type="Pfam" id="PF01805">
    <property type="entry name" value="Surp"/>
    <property type="match status" value="1"/>
</dbReference>
<dbReference type="GO" id="GO:0005634">
    <property type="term" value="C:nucleus"/>
    <property type="evidence" value="ECO:0007669"/>
    <property type="project" value="TreeGrafter"/>
</dbReference>
<dbReference type="AlphaFoldDB" id="A0A063BQK4"/>
<feature type="compositionally biased region" description="Acidic residues" evidence="2">
    <location>
        <begin position="775"/>
        <end position="784"/>
    </location>
</feature>
<dbReference type="InterPro" id="IPR051485">
    <property type="entry name" value="SR-CTD_assoc_factor"/>
</dbReference>
<gene>
    <name evidence="5" type="ORF">UV8b_00524</name>
    <name evidence="4" type="ORF">UVI_02028030</name>
</gene>
<feature type="compositionally biased region" description="Low complexity" evidence="2">
    <location>
        <begin position="667"/>
        <end position="677"/>
    </location>
</feature>
<dbReference type="SUPFAM" id="SSF109905">
    <property type="entry name" value="Surp module (SWAP domain)"/>
    <property type="match status" value="1"/>
</dbReference>
<feature type="compositionally biased region" description="Low complexity" evidence="2">
    <location>
        <begin position="99"/>
        <end position="115"/>
    </location>
</feature>
<dbReference type="GO" id="GO:0003723">
    <property type="term" value="F:RNA binding"/>
    <property type="evidence" value="ECO:0007669"/>
    <property type="project" value="UniProtKB-KW"/>
</dbReference>
<dbReference type="Proteomes" id="UP000054053">
    <property type="component" value="Unassembled WGS sequence"/>
</dbReference>
<feature type="region of interest" description="Disordered" evidence="2">
    <location>
        <begin position="655"/>
        <end position="705"/>
    </location>
</feature>
<evidence type="ECO:0000313" key="5">
    <source>
        <dbReference type="EMBL" id="QUC16283.1"/>
    </source>
</evidence>
<dbReference type="PANTHER" id="PTHR23140">
    <property type="entry name" value="RNA PROCESSING PROTEIN LD23810P"/>
    <property type="match status" value="1"/>
</dbReference>
<feature type="compositionally biased region" description="Polar residues" evidence="2">
    <location>
        <begin position="678"/>
        <end position="688"/>
    </location>
</feature>
<name>A0A063BQK4_USTVR</name>
<evidence type="ECO:0000313" key="7">
    <source>
        <dbReference type="Proteomes" id="UP000054053"/>
    </source>
</evidence>
<evidence type="ECO:0000259" key="3">
    <source>
        <dbReference type="PROSITE" id="PS51391"/>
    </source>
</evidence>
<keyword evidence="6" id="KW-1185">Reference proteome</keyword>
<dbReference type="InterPro" id="IPR008942">
    <property type="entry name" value="ENTH_VHS"/>
</dbReference>
<dbReference type="OrthoDB" id="377209at2759"/>
<feature type="region of interest" description="Disordered" evidence="2">
    <location>
        <begin position="1"/>
        <end position="188"/>
    </location>
</feature>
<dbReference type="InterPro" id="IPR035967">
    <property type="entry name" value="SWAP/Surp_sf"/>
</dbReference>
<dbReference type="InterPro" id="IPR006569">
    <property type="entry name" value="CID_dom"/>
</dbReference>
<dbReference type="KEGG" id="uvi:66061302"/>
<dbReference type="GO" id="GO:0006396">
    <property type="term" value="P:RNA processing"/>
    <property type="evidence" value="ECO:0007669"/>
    <property type="project" value="InterPro"/>
</dbReference>
<reference evidence="7" key="2">
    <citation type="journal article" date="2016" name="Genome Announc.">
        <title>Genome sequence of Ustilaginoidea virens IPU010, a rice pathogenic fungus causing false smut.</title>
        <authorList>
            <person name="Kumagai T."/>
            <person name="Ishii T."/>
            <person name="Terai G."/>
            <person name="Umemura M."/>
            <person name="Machida M."/>
            <person name="Asai K."/>
        </authorList>
    </citation>
    <scope>NUCLEOTIDE SEQUENCE [LARGE SCALE GENOMIC DNA]</scope>
    <source>
        <strain evidence="7">IPU010</strain>
    </source>
</reference>
<dbReference type="HOGENOM" id="CLU_007957_0_0_1"/>
<dbReference type="EMBL" id="CP072753">
    <property type="protein sequence ID" value="QUC16283.1"/>
    <property type="molecule type" value="Genomic_DNA"/>
</dbReference>
<protein>
    <recommendedName>
        <fullName evidence="3">CID domain-containing protein</fullName>
    </recommendedName>
</protein>
<dbReference type="GeneID" id="66061302"/>
<sequence length="819" mass="89455">MSDGNGFSGFPGFPDVKAKLQKPTKQSAFERQKAEAEAKRKREAAETAAVYADFVKSFDRDDNEQEDEESFGRFGGSSRLKKHGFGGPGHGASKRHFVSSGLKSGPGSLGPAPKSFAKKRSFNDFTGRLDPGDRPSISAPEETETSARTSLVAHAFHASDDDDVGDAKDRNEEKAVSKPTLRLTNMPSGTSPAAVKALMPNNLNVENVKILPVAGAEGSERKSTIAIVTLAQDTPANEMDAAVSTLQNRYLGYGYYLSLHRHLSSAVVASAGLSAMSSSTPGAHPFGAKPVEGKNGRDRNSHHQQGFHRGFAPPSSYGPAGAGISRANLLHIPVKPPQDVKTIQLINKAIEGALQHGPEFEALLMSRPEVQREERWAWIWDARSQGGVWYRWRLWQVVTGSEINQRKGKYVPLFDGGHAWKSPEKTLLFEYTTSLEEFVSDAEYISSDDDEMVGEGNGDTNGPETEKVFLNPLDKAKLAHLLARLPTTLGKLRKGDIARVTTFAITHASRGADEVVEMIVANVLKPLSLTSANPEKRQEPKLKDAATGADESLTNESLDTSSASLVALYVVNDVLSSSSASGVRHAWRFRQLFETALREHKVFEWLGSMAEKLGWGRLRAEKWKRSISLILNLWEGWCVFPAESHDLFVQTFESPPSLSSLPKTDEQQQQQQQQQQQETAAQNGSSKWKSVEALPASKEEPGASRAAIGSANLVCVDEEALMDGDVMGEPMDEEDVEGEPIDDDDVAGEPVDDDELQGEPMDEAVALGDENQSRDDDEDEDDREDVGSQESAGRTKQRKRMRAVDMFADSDVSEKDGHP</sequence>
<dbReference type="InterPro" id="IPR000061">
    <property type="entry name" value="Surp"/>
</dbReference>
<proteinExistence type="predicted"/>
<dbReference type="Proteomes" id="UP000027002">
    <property type="component" value="Chromosome 1"/>
</dbReference>
<accession>A0A063BQK4</accession>
<organism evidence="4 7">
    <name type="scientific">Ustilaginoidea virens</name>
    <name type="common">Rice false smut fungus</name>
    <name type="synonym">Villosiclava virens</name>
    <dbReference type="NCBI Taxonomy" id="1159556"/>
    <lineage>
        <taxon>Eukaryota</taxon>
        <taxon>Fungi</taxon>
        <taxon>Dikarya</taxon>
        <taxon>Ascomycota</taxon>
        <taxon>Pezizomycotina</taxon>
        <taxon>Sordariomycetes</taxon>
        <taxon>Hypocreomycetidae</taxon>
        <taxon>Hypocreales</taxon>
        <taxon>Clavicipitaceae</taxon>
        <taxon>Ustilaginoidea</taxon>
    </lineage>
</organism>
<reference evidence="4" key="1">
    <citation type="journal article" date="2016" name="Genome Announc.">
        <title>Genome Sequence of Ustilaginoidea virens IPU010, a Rice Pathogenic Fungus Causing False Smut.</title>
        <authorList>
            <person name="Kumagai T."/>
            <person name="Ishii T."/>
            <person name="Terai G."/>
            <person name="Umemura M."/>
            <person name="Machida M."/>
            <person name="Asai K."/>
        </authorList>
    </citation>
    <scope>NUCLEOTIDE SEQUENCE [LARGE SCALE GENOMIC DNA]</scope>
    <source>
        <strain evidence="4">IPU010</strain>
    </source>
</reference>
<dbReference type="PANTHER" id="PTHR23140:SF0">
    <property type="entry name" value="U2 SNRNP-ASSOCIATED SURP MOTIF-CONTAINING PROTEIN"/>
    <property type="match status" value="1"/>
</dbReference>
<evidence type="ECO:0000313" key="6">
    <source>
        <dbReference type="Proteomes" id="UP000027002"/>
    </source>
</evidence>
<feature type="domain" description="CID" evidence="3">
    <location>
        <begin position="470"/>
        <end position="656"/>
    </location>
</feature>
<feature type="compositionally biased region" description="Basic and acidic residues" evidence="2">
    <location>
        <begin position="28"/>
        <end position="45"/>
    </location>
</feature>
<feature type="region of interest" description="Disordered" evidence="2">
    <location>
        <begin position="278"/>
        <end position="312"/>
    </location>
</feature>
<dbReference type="STRING" id="1159556.A0A063BQK4"/>
<feature type="region of interest" description="Disordered" evidence="2">
    <location>
        <begin position="531"/>
        <end position="555"/>
    </location>
</feature>
<feature type="compositionally biased region" description="Basic and acidic residues" evidence="2">
    <location>
        <begin position="165"/>
        <end position="176"/>
    </location>
</feature>
<dbReference type="Gene3D" id="1.25.40.90">
    <property type="match status" value="1"/>
</dbReference>
<feature type="region of interest" description="Disordered" evidence="2">
    <location>
        <begin position="728"/>
        <end position="819"/>
    </location>
</feature>
<dbReference type="SMART" id="SM00582">
    <property type="entry name" value="RPR"/>
    <property type="match status" value="1"/>
</dbReference>
<feature type="compositionally biased region" description="Basic and acidic residues" evidence="2">
    <location>
        <begin position="534"/>
        <end position="544"/>
    </location>
</feature>
<evidence type="ECO:0000256" key="1">
    <source>
        <dbReference type="ARBA" id="ARBA00022884"/>
    </source>
</evidence>
<dbReference type="Gene3D" id="1.10.10.790">
    <property type="entry name" value="Surp module"/>
    <property type="match status" value="1"/>
</dbReference>